<sequence>MASPESTPGKHNTRESEKAPFYASGNIIEYNGMRGGIEGCTVSLRDGIKSRALRKKIEQSDLSRVFPADRSAIHWPIAEKKVSASNYRAARWYRAEEERAKNEGTEI</sequence>
<organism evidence="1 2">
    <name type="scientific">Temnothorax longispinosus</name>
    <dbReference type="NCBI Taxonomy" id="300112"/>
    <lineage>
        <taxon>Eukaryota</taxon>
        <taxon>Metazoa</taxon>
        <taxon>Ecdysozoa</taxon>
        <taxon>Arthropoda</taxon>
        <taxon>Hexapoda</taxon>
        <taxon>Insecta</taxon>
        <taxon>Pterygota</taxon>
        <taxon>Neoptera</taxon>
        <taxon>Endopterygota</taxon>
        <taxon>Hymenoptera</taxon>
        <taxon>Apocrita</taxon>
        <taxon>Aculeata</taxon>
        <taxon>Formicoidea</taxon>
        <taxon>Formicidae</taxon>
        <taxon>Myrmicinae</taxon>
        <taxon>Temnothorax</taxon>
    </lineage>
</organism>
<name>A0A4S2KV94_9HYME</name>
<accession>A0A4S2KV94</accession>
<comment type="caution">
    <text evidence="1">The sequence shown here is derived from an EMBL/GenBank/DDBJ whole genome shotgun (WGS) entry which is preliminary data.</text>
</comment>
<gene>
    <name evidence="1" type="ORF">DBV15_06982</name>
</gene>
<evidence type="ECO:0000313" key="2">
    <source>
        <dbReference type="Proteomes" id="UP000310200"/>
    </source>
</evidence>
<dbReference type="AlphaFoldDB" id="A0A4S2KV94"/>
<protein>
    <submittedName>
        <fullName evidence="1">Uncharacterized protein</fullName>
    </submittedName>
</protein>
<dbReference type="Proteomes" id="UP000310200">
    <property type="component" value="Unassembled WGS sequence"/>
</dbReference>
<proteinExistence type="predicted"/>
<evidence type="ECO:0000313" key="1">
    <source>
        <dbReference type="EMBL" id="TGZ51987.1"/>
    </source>
</evidence>
<feature type="non-terminal residue" evidence="1">
    <location>
        <position position="107"/>
    </location>
</feature>
<reference evidence="1 2" key="1">
    <citation type="journal article" date="2019" name="Philos. Trans. R. Soc. Lond., B, Biol. Sci.">
        <title>Ant behaviour and brain gene expression of defending hosts depend on the ecological success of the intruding social parasite.</title>
        <authorList>
            <person name="Kaur R."/>
            <person name="Stoldt M."/>
            <person name="Jongepier E."/>
            <person name="Feldmeyer B."/>
            <person name="Menzel F."/>
            <person name="Bornberg-Bauer E."/>
            <person name="Foitzik S."/>
        </authorList>
    </citation>
    <scope>NUCLEOTIDE SEQUENCE [LARGE SCALE GENOMIC DNA]</scope>
    <source>
        <tissue evidence="1">Whole body</tissue>
    </source>
</reference>
<dbReference type="EMBL" id="QBLH01001405">
    <property type="protein sequence ID" value="TGZ51987.1"/>
    <property type="molecule type" value="Genomic_DNA"/>
</dbReference>
<keyword evidence="2" id="KW-1185">Reference proteome</keyword>